<dbReference type="AlphaFoldDB" id="I0I4Y9"/>
<evidence type="ECO:0000313" key="2">
    <source>
        <dbReference type="Proteomes" id="UP000007880"/>
    </source>
</evidence>
<dbReference type="EMBL" id="AP012337">
    <property type="protein sequence ID" value="BAM00327.1"/>
    <property type="molecule type" value="Genomic_DNA"/>
</dbReference>
<reference evidence="1 2" key="1">
    <citation type="submission" date="2012-02" db="EMBL/GenBank/DDBJ databases">
        <title>Complete genome sequence of Caldilinea aerophila DSM 14535 (= NBRC 102666).</title>
        <authorList>
            <person name="Oguchi A."/>
            <person name="Hosoyama A."/>
            <person name="Sekine M."/>
            <person name="Fukai R."/>
            <person name="Kato Y."/>
            <person name="Nakamura S."/>
            <person name="Hanada S."/>
            <person name="Yamazaki S."/>
            <person name="Fujita N."/>
        </authorList>
    </citation>
    <scope>NUCLEOTIDE SEQUENCE [LARGE SCALE GENOMIC DNA]</scope>
    <source>
        <strain evidence="2">DSM 14535 / JCM 11387 / NBRC 104270 / STL-6-O1</strain>
    </source>
</reference>
<dbReference type="STRING" id="926550.CLDAP_22870"/>
<accession>I0I4Y9</accession>
<protein>
    <submittedName>
        <fullName evidence="1">Uncharacterized protein</fullName>
    </submittedName>
</protein>
<dbReference type="KEGG" id="cap:CLDAP_22870"/>
<proteinExistence type="predicted"/>
<organism evidence="1 2">
    <name type="scientific">Caldilinea aerophila (strain DSM 14535 / JCM 11387 / NBRC 104270 / STL-6-O1)</name>
    <dbReference type="NCBI Taxonomy" id="926550"/>
    <lineage>
        <taxon>Bacteria</taxon>
        <taxon>Bacillati</taxon>
        <taxon>Chloroflexota</taxon>
        <taxon>Caldilineae</taxon>
        <taxon>Caldilineales</taxon>
        <taxon>Caldilineaceae</taxon>
        <taxon>Caldilinea</taxon>
    </lineage>
</organism>
<dbReference type="HOGENOM" id="CLU_3059512_0_0_0"/>
<keyword evidence="2" id="KW-1185">Reference proteome</keyword>
<dbReference type="Proteomes" id="UP000007880">
    <property type="component" value="Chromosome"/>
</dbReference>
<evidence type="ECO:0000313" key="1">
    <source>
        <dbReference type="EMBL" id="BAM00327.1"/>
    </source>
</evidence>
<name>I0I4Y9_CALAS</name>
<gene>
    <name evidence="1" type="ordered locus">CLDAP_22870</name>
</gene>
<sequence length="53" mass="6315">MSVIVTDCIVLYIVLYISLLYPKSSNGYVTRRTFVVFFTIEYEYHNWMLAVKD</sequence>